<dbReference type="EMBL" id="NHRY01000202">
    <property type="protein sequence ID" value="PPQ30920.1"/>
    <property type="molecule type" value="Genomic_DNA"/>
</dbReference>
<keyword evidence="2" id="KW-1185">Reference proteome</keyword>
<gene>
    <name evidence="1" type="ORF">CCS01_18390</name>
</gene>
<evidence type="ECO:0008006" key="3">
    <source>
        <dbReference type="Google" id="ProtNLM"/>
    </source>
</evidence>
<sequence>MVDEFFEWDDIKAALNEQKHAVTFEMARRAFKDAFAIERVDTRHGDHEERFALIGMADNHLLFVSYTLRGERNRIISARRAQPHEQRRYHNENRDY</sequence>
<dbReference type="AlphaFoldDB" id="A0A2S6N8I3"/>
<dbReference type="Pfam" id="PF04365">
    <property type="entry name" value="BrnT_toxin"/>
    <property type="match status" value="1"/>
</dbReference>
<proteinExistence type="predicted"/>
<dbReference type="RefSeq" id="WP_104520277.1">
    <property type="nucleotide sequence ID" value="NZ_NHRY01000202.1"/>
</dbReference>
<dbReference type="Proteomes" id="UP000239724">
    <property type="component" value="Unassembled WGS sequence"/>
</dbReference>
<protein>
    <recommendedName>
        <fullName evidence="3">BrnT family toxin</fullName>
    </recommendedName>
</protein>
<dbReference type="Gene3D" id="3.10.450.530">
    <property type="entry name" value="Ribonuclease toxin, BrnT, of type II toxin-antitoxin system"/>
    <property type="match status" value="1"/>
</dbReference>
<evidence type="ECO:0000313" key="2">
    <source>
        <dbReference type="Proteomes" id="UP000239724"/>
    </source>
</evidence>
<reference evidence="1 2" key="1">
    <citation type="journal article" date="2018" name="Arch. Microbiol.">
        <title>New insights into the metabolic potential of the phototrophic purple bacterium Rhodopila globiformis DSM 161(T) from its draft genome sequence and evidence for a vanadium-dependent nitrogenase.</title>
        <authorList>
            <person name="Imhoff J.F."/>
            <person name="Rahn T."/>
            <person name="Kunzel S."/>
            <person name="Neulinger S.C."/>
        </authorList>
    </citation>
    <scope>NUCLEOTIDE SEQUENCE [LARGE SCALE GENOMIC DNA]</scope>
    <source>
        <strain evidence="1 2">DSM 161</strain>
    </source>
</reference>
<dbReference type="OrthoDB" id="9798158at2"/>
<comment type="caution">
    <text evidence="1">The sequence shown here is derived from an EMBL/GenBank/DDBJ whole genome shotgun (WGS) entry which is preliminary data.</text>
</comment>
<dbReference type="InterPro" id="IPR038573">
    <property type="entry name" value="BrnT_sf"/>
</dbReference>
<name>A0A2S6N8I3_RHOGL</name>
<organism evidence="1 2">
    <name type="scientific">Rhodopila globiformis</name>
    <name type="common">Rhodopseudomonas globiformis</name>
    <dbReference type="NCBI Taxonomy" id="1071"/>
    <lineage>
        <taxon>Bacteria</taxon>
        <taxon>Pseudomonadati</taxon>
        <taxon>Pseudomonadota</taxon>
        <taxon>Alphaproteobacteria</taxon>
        <taxon>Acetobacterales</taxon>
        <taxon>Acetobacteraceae</taxon>
        <taxon>Rhodopila</taxon>
    </lineage>
</organism>
<accession>A0A2S6N8I3</accession>
<dbReference type="InterPro" id="IPR007460">
    <property type="entry name" value="BrnT_toxin"/>
</dbReference>
<evidence type="ECO:0000313" key="1">
    <source>
        <dbReference type="EMBL" id="PPQ30920.1"/>
    </source>
</evidence>